<organism evidence="2 3">
    <name type="scientific">Opisthorchis viverrini</name>
    <name type="common">Southeast Asian liver fluke</name>
    <dbReference type="NCBI Taxonomy" id="6198"/>
    <lineage>
        <taxon>Eukaryota</taxon>
        <taxon>Metazoa</taxon>
        <taxon>Spiralia</taxon>
        <taxon>Lophotrochozoa</taxon>
        <taxon>Platyhelminthes</taxon>
        <taxon>Trematoda</taxon>
        <taxon>Digenea</taxon>
        <taxon>Opisthorchiida</taxon>
        <taxon>Opisthorchiata</taxon>
        <taxon>Opisthorchiidae</taxon>
        <taxon>Opisthorchis</taxon>
    </lineage>
</organism>
<dbReference type="Proteomes" id="UP000054324">
    <property type="component" value="Unassembled WGS sequence"/>
</dbReference>
<feature type="non-terminal residue" evidence="2">
    <location>
        <position position="759"/>
    </location>
</feature>
<feature type="compositionally biased region" description="Low complexity" evidence="1">
    <location>
        <begin position="521"/>
        <end position="534"/>
    </location>
</feature>
<evidence type="ECO:0000256" key="1">
    <source>
        <dbReference type="SAM" id="MobiDB-lite"/>
    </source>
</evidence>
<feature type="region of interest" description="Disordered" evidence="1">
    <location>
        <begin position="430"/>
        <end position="454"/>
    </location>
</feature>
<evidence type="ECO:0000313" key="3">
    <source>
        <dbReference type="Proteomes" id="UP000054324"/>
    </source>
</evidence>
<sequence length="759" mass="84729">QQCESATAYQEHSSTVGGTFRNSEIQVSDSDYLPPNGLLHQIHSHQGKRTKVKPIIHCLVDTSTSCLESTTSSMLPPSHLFSSQKETKEVFVDRMKVGTVLQRDNSRSLKAAPYPGVLHKLSRKFKRSNMRRYTLANKGHKLVKRLCLSSPLRDRERRVKRCRIKFTTKPKIQSWKRSARILLNDRINENGLDEYSTLFMTTGFPVSDTFGVSVQRVFLFPPRKTYKEIARHSITHMCLLENVVESKYSCDRSINTITTAHTSPTDDVSSPSTINSHERGIIQSEDGDATVSFGNGELDITTCSTHFNDSLDGSDNSSDSSLWRNLDDSGFPSFIDQRGFDIRSFHTDMVNAVLQKRRYSNWMAAFFSDDKSLDVIPECTKIRGAKAILQIMNLKEPKRRADGFGWSEQHCKVRNSRACTHQTGCRPVRRSKRKGVKPEVSADCTHERTTGTPTQSAIRSEDVNNTYVLPAWCATVPSSVERIKDDSLKTSLHLNSGKVSATSGNNGFSFLPDSIQRDSYPSSNYSCSSQQRSSKNVPGVRLGSSQSCSNEVPQKIVSPKPTLITPISEKDLVDSCLSSTSPDLHYLHKLAQNRSPSAEELSKGLSELKALQQRRIKGTDLSMSSRLVIQELITQLESSLLDSDCSKSVRFTANSRARLKQLLETITTNQIFTVYGNNQKVNDGNEEEEKHDDGPCQTHTDKANQLVSSAVDAILCAVGNACLTHPEYMALRQHLLKLLEKNQSANANTPLQPDRFASP</sequence>
<dbReference type="CTD" id="20328774"/>
<gene>
    <name evidence="2" type="ORF">T265_14608</name>
</gene>
<dbReference type="RefSeq" id="XP_009172656.1">
    <property type="nucleotide sequence ID" value="XM_009174392.1"/>
</dbReference>
<feature type="region of interest" description="Disordered" evidence="1">
    <location>
        <begin position="521"/>
        <end position="546"/>
    </location>
</feature>
<accession>A0A075A814</accession>
<reference evidence="2 3" key="1">
    <citation type="submission" date="2013-11" db="EMBL/GenBank/DDBJ databases">
        <title>Opisthorchis viverrini - life in the bile duct.</title>
        <authorList>
            <person name="Young N.D."/>
            <person name="Nagarajan N."/>
            <person name="Lin S.J."/>
            <person name="Korhonen P.K."/>
            <person name="Jex A.R."/>
            <person name="Hall R.S."/>
            <person name="Safavi-Hemami H."/>
            <person name="Kaewkong W."/>
            <person name="Bertrand D."/>
            <person name="Gao S."/>
            <person name="Seet Q."/>
            <person name="Wongkham S."/>
            <person name="Teh B.T."/>
            <person name="Wongkham C."/>
            <person name="Intapan P.M."/>
            <person name="Maleewong W."/>
            <person name="Yang X."/>
            <person name="Hu M."/>
            <person name="Wang Z."/>
            <person name="Hofmann A."/>
            <person name="Sternberg P.W."/>
            <person name="Tan P."/>
            <person name="Wang J."/>
            <person name="Gasser R.B."/>
        </authorList>
    </citation>
    <scope>NUCLEOTIDE SEQUENCE [LARGE SCALE GENOMIC DNA]</scope>
</reference>
<feature type="non-terminal residue" evidence="2">
    <location>
        <position position="1"/>
    </location>
</feature>
<feature type="region of interest" description="Disordered" evidence="1">
    <location>
        <begin position="679"/>
        <end position="698"/>
    </location>
</feature>
<dbReference type="OrthoDB" id="10440392at2759"/>
<dbReference type="AlphaFoldDB" id="A0A075A814"/>
<dbReference type="GeneID" id="20328774"/>
<proteinExistence type="predicted"/>
<dbReference type="KEGG" id="ovi:T265_14608"/>
<protein>
    <submittedName>
        <fullName evidence="2">Uncharacterized protein</fullName>
    </submittedName>
</protein>
<name>A0A075A814_OPIVI</name>
<keyword evidence="3" id="KW-1185">Reference proteome</keyword>
<evidence type="ECO:0000313" key="2">
    <source>
        <dbReference type="EMBL" id="KER23609.1"/>
    </source>
</evidence>
<dbReference type="EMBL" id="KL596843">
    <property type="protein sequence ID" value="KER23609.1"/>
    <property type="molecule type" value="Genomic_DNA"/>
</dbReference>
<feature type="region of interest" description="Disordered" evidence="1">
    <location>
        <begin position="1"/>
        <end position="21"/>
    </location>
</feature>